<reference evidence="6 7" key="1">
    <citation type="journal article" date="2018" name="Syst. Appl. Microbiol.">
        <title>Photobacterium carnosum sp. nov., isolated from spoiled modified atmosphere packaged poultry meat.</title>
        <authorList>
            <person name="Hilgarth M."/>
            <person name="Fuertes S."/>
            <person name="Ehrmann M."/>
            <person name="Vogel R.F."/>
        </authorList>
    </citation>
    <scope>NUCLEOTIDE SEQUENCE [LARGE SCALE GENOMIC DNA]</scope>
    <source>
        <strain evidence="6 7">TMW 2.2021</strain>
    </source>
</reference>
<evidence type="ECO:0000259" key="5">
    <source>
        <dbReference type="PROSITE" id="PS50977"/>
    </source>
</evidence>
<dbReference type="PROSITE" id="PS01081">
    <property type="entry name" value="HTH_TETR_1"/>
    <property type="match status" value="1"/>
</dbReference>
<evidence type="ECO:0000313" key="7">
    <source>
        <dbReference type="Proteomes" id="UP000234420"/>
    </source>
</evidence>
<feature type="DNA-binding region" description="H-T-H motif" evidence="4">
    <location>
        <begin position="28"/>
        <end position="47"/>
    </location>
</feature>
<feature type="domain" description="HTH tetR-type" evidence="5">
    <location>
        <begin position="5"/>
        <end position="65"/>
    </location>
</feature>
<comment type="caution">
    <text evidence="6">The sequence shown here is derived from an EMBL/GenBank/DDBJ whole genome shotgun (WGS) entry which is preliminary data.</text>
</comment>
<dbReference type="PANTHER" id="PTHR47506">
    <property type="entry name" value="TRANSCRIPTIONAL REGULATORY PROTEIN"/>
    <property type="match status" value="1"/>
</dbReference>
<dbReference type="AlphaFoldDB" id="A0A2N4UTJ4"/>
<dbReference type="InterPro" id="IPR023772">
    <property type="entry name" value="DNA-bd_HTH_TetR-type_CS"/>
</dbReference>
<evidence type="ECO:0000313" key="6">
    <source>
        <dbReference type="EMBL" id="PLC58334.1"/>
    </source>
</evidence>
<dbReference type="InterPro" id="IPR009057">
    <property type="entry name" value="Homeodomain-like_sf"/>
</dbReference>
<sequence>MNKQQEKRLNIVNKTITLCAQYGFHGTSMDSITSATGVSKATIYKYFISKENLIKEALFLFSEQALNSLNVIFSDPTLTLEQKLSERFEILVTLMKDDLFNGCYFQLAYSEFNHTDDNIAKICSNYKNTRVNMIKNLLTENNINNAELKSQQAELIFNGLLATLQITKNTKLIPMAKKMYLNVILEKINHEHY</sequence>
<keyword evidence="7" id="KW-1185">Reference proteome</keyword>
<keyword evidence="2 4" id="KW-0238">DNA-binding</keyword>
<dbReference type="PRINTS" id="PR00455">
    <property type="entry name" value="HTHTETR"/>
</dbReference>
<dbReference type="Gene3D" id="1.10.357.10">
    <property type="entry name" value="Tetracycline Repressor, domain 2"/>
    <property type="match status" value="1"/>
</dbReference>
<dbReference type="PROSITE" id="PS50977">
    <property type="entry name" value="HTH_TETR_2"/>
    <property type="match status" value="1"/>
</dbReference>
<dbReference type="EMBL" id="NPIB01000007">
    <property type="protein sequence ID" value="PLC58334.1"/>
    <property type="molecule type" value="Genomic_DNA"/>
</dbReference>
<organism evidence="6 7">
    <name type="scientific">Photobacterium carnosum</name>
    <dbReference type="NCBI Taxonomy" id="2023717"/>
    <lineage>
        <taxon>Bacteria</taxon>
        <taxon>Pseudomonadati</taxon>
        <taxon>Pseudomonadota</taxon>
        <taxon>Gammaproteobacteria</taxon>
        <taxon>Vibrionales</taxon>
        <taxon>Vibrionaceae</taxon>
        <taxon>Photobacterium</taxon>
    </lineage>
</organism>
<evidence type="ECO:0000256" key="3">
    <source>
        <dbReference type="ARBA" id="ARBA00023163"/>
    </source>
</evidence>
<dbReference type="Proteomes" id="UP000234420">
    <property type="component" value="Unassembled WGS sequence"/>
</dbReference>
<protein>
    <submittedName>
        <fullName evidence="6">TetR family transcriptional regulator</fullName>
    </submittedName>
</protein>
<dbReference type="GO" id="GO:0003677">
    <property type="term" value="F:DNA binding"/>
    <property type="evidence" value="ECO:0007669"/>
    <property type="project" value="UniProtKB-UniRule"/>
</dbReference>
<dbReference type="Pfam" id="PF00440">
    <property type="entry name" value="TetR_N"/>
    <property type="match status" value="1"/>
</dbReference>
<dbReference type="InterPro" id="IPR001647">
    <property type="entry name" value="HTH_TetR"/>
</dbReference>
<dbReference type="SUPFAM" id="SSF46689">
    <property type="entry name" value="Homeodomain-like"/>
    <property type="match status" value="1"/>
</dbReference>
<dbReference type="RefSeq" id="WP_101768361.1">
    <property type="nucleotide sequence ID" value="NZ_BPPU01000001.1"/>
</dbReference>
<evidence type="ECO:0000256" key="1">
    <source>
        <dbReference type="ARBA" id="ARBA00023015"/>
    </source>
</evidence>
<evidence type="ECO:0000256" key="4">
    <source>
        <dbReference type="PROSITE-ProRule" id="PRU00335"/>
    </source>
</evidence>
<evidence type="ECO:0000256" key="2">
    <source>
        <dbReference type="ARBA" id="ARBA00023125"/>
    </source>
</evidence>
<proteinExistence type="predicted"/>
<dbReference type="PANTHER" id="PTHR47506:SF1">
    <property type="entry name" value="HTH-TYPE TRANSCRIPTIONAL REGULATOR YJDC"/>
    <property type="match status" value="1"/>
</dbReference>
<keyword evidence="1" id="KW-0805">Transcription regulation</keyword>
<name>A0A2N4UTJ4_9GAMM</name>
<keyword evidence="3" id="KW-0804">Transcription</keyword>
<accession>A0A2N4UTJ4</accession>
<gene>
    <name evidence="6" type="ORF">CIK00_07940</name>
</gene>